<accession>A0A7D6EVC1</accession>
<evidence type="ECO:0000256" key="3">
    <source>
        <dbReference type="ARBA" id="ARBA00022679"/>
    </source>
</evidence>
<comment type="pathway">
    <text evidence="5">Cofactor biosynthesis; adenosylcobalamin biosynthesis; cob(II)yrinate a,c-diamide from sirohydrochlorin (anaerobic route): step 6/10.</text>
</comment>
<evidence type="ECO:0000256" key="5">
    <source>
        <dbReference type="HAMAP-Rule" id="MF_00787"/>
    </source>
</evidence>
<dbReference type="PANTHER" id="PTHR35863:SF1">
    <property type="entry name" value="COBALT-PRECORRIN-5B C(1)-METHYLTRANSFERASE"/>
    <property type="match status" value="1"/>
</dbReference>
<dbReference type="PIRSF" id="PIRSF026782">
    <property type="entry name" value="CbiD"/>
    <property type="match status" value="1"/>
</dbReference>
<evidence type="ECO:0000256" key="2">
    <source>
        <dbReference type="ARBA" id="ARBA00022603"/>
    </source>
</evidence>
<comment type="similarity">
    <text evidence="5">Belongs to the CbiD family.</text>
</comment>
<dbReference type="GO" id="GO:0008168">
    <property type="term" value="F:methyltransferase activity"/>
    <property type="evidence" value="ECO:0007669"/>
    <property type="project" value="UniProtKB-UniRule"/>
</dbReference>
<dbReference type="InterPro" id="IPR036074">
    <property type="entry name" value="CbiD_sf"/>
</dbReference>
<dbReference type="HAMAP" id="MF_00787">
    <property type="entry name" value="CbiD"/>
    <property type="match status" value="1"/>
</dbReference>
<keyword evidence="7" id="KW-1185">Reference proteome</keyword>
<dbReference type="NCBIfam" id="TIGR00312">
    <property type="entry name" value="cbiD"/>
    <property type="match status" value="1"/>
</dbReference>
<dbReference type="KEGG" id="tsq:D3A95_11795"/>
<dbReference type="SUPFAM" id="SSF111342">
    <property type="entry name" value="CbiD-like"/>
    <property type="match status" value="1"/>
</dbReference>
<dbReference type="Pfam" id="PF01888">
    <property type="entry name" value="CbiD"/>
    <property type="match status" value="1"/>
</dbReference>
<keyword evidence="4 5" id="KW-0949">S-adenosyl-L-methionine</keyword>
<comment type="catalytic activity">
    <reaction evidence="5">
        <text>Co-precorrin-5B + S-adenosyl-L-methionine = Co-precorrin-6A + S-adenosyl-L-homocysteine</text>
        <dbReference type="Rhea" id="RHEA:26285"/>
        <dbReference type="ChEBI" id="CHEBI:57856"/>
        <dbReference type="ChEBI" id="CHEBI:59789"/>
        <dbReference type="ChEBI" id="CHEBI:60063"/>
        <dbReference type="ChEBI" id="CHEBI:60064"/>
        <dbReference type="EC" id="2.1.1.195"/>
    </reaction>
</comment>
<dbReference type="EC" id="2.1.1.195" evidence="5"/>
<comment type="function">
    <text evidence="5">Catalyzes the methylation of C-1 in cobalt-precorrin-5B to form cobalt-precorrin-6A.</text>
</comment>
<gene>
    <name evidence="5" type="primary">cbiD</name>
    <name evidence="6" type="ORF">D3A95_11795</name>
</gene>
<dbReference type="PANTHER" id="PTHR35863">
    <property type="entry name" value="COBALT-PRECORRIN-5B C(1)-METHYLTRANSFERASE"/>
    <property type="match status" value="1"/>
</dbReference>
<keyword evidence="1 5" id="KW-0169">Cobalamin biosynthesis</keyword>
<protein>
    <recommendedName>
        <fullName evidence="5">Cobalt-precorrin-5B C(1)-methyltransferase</fullName>
        <ecNumber evidence="5">2.1.1.195</ecNumber>
    </recommendedName>
    <alternativeName>
        <fullName evidence="5">Cobalt-precorrin-6A synthase</fullName>
    </alternativeName>
</protein>
<dbReference type="Gene3D" id="3.30.2110.10">
    <property type="entry name" value="CbiD-like"/>
    <property type="match status" value="1"/>
</dbReference>
<organism evidence="6 7">
    <name type="scientific">Thermosynechococcus sichuanensis E542</name>
    <dbReference type="NCBI Taxonomy" id="2016101"/>
    <lineage>
        <taxon>Bacteria</taxon>
        <taxon>Bacillati</taxon>
        <taxon>Cyanobacteriota</taxon>
        <taxon>Cyanophyceae</taxon>
        <taxon>Acaryochloridales</taxon>
        <taxon>Thermosynechococcaceae</taxon>
        <taxon>Thermosynechococcus</taxon>
        <taxon>Thermosynechococcus sichuanensis</taxon>
    </lineage>
</organism>
<dbReference type="RefSeq" id="WP_181495167.1">
    <property type="nucleotide sequence ID" value="NZ_CP032152.1"/>
</dbReference>
<dbReference type="UniPathway" id="UPA00148">
    <property type="reaction ID" value="UER00227"/>
</dbReference>
<dbReference type="GO" id="GO:0019251">
    <property type="term" value="P:anaerobic cobalamin biosynthetic process"/>
    <property type="evidence" value="ECO:0007669"/>
    <property type="project" value="UniProtKB-UniRule"/>
</dbReference>
<keyword evidence="2 5" id="KW-0489">Methyltransferase</keyword>
<proteinExistence type="inferred from homology"/>
<sequence>MGYTLPVLAAAAAVAALRCLTEGTCPQEVTLALLRPNRCATLPIAQGAPLDDQQALAITYSEPSDALDLTRHTPIWAWVRWQDPATSPKIHIEGGFGVGRDRATGEAAIYRYARLLLTTNLLLYCPKERAIAVTIILPQGRDLAERTSNAAFGIVEGLSLLGTTALAQPLTAPEQLERYREDLAEKATQSPTLVFCIGENGLQVAQQLQIPPSLCVKTANWLGPMLVAAAQHQVQQLLLLGYHGKLIKLAGGIFHTHHHLADARQEILTAFCALAGLDPEILHQVWQAPTVEAALKFLETMAPQALPEILSYIANRIDQRAIAYIHAHCAAPIGRSLQVGCALFGRDRQIVTISKQGNTILRAISIQ</sequence>
<name>A0A7D6EVC1_9CYAN</name>
<evidence type="ECO:0000256" key="1">
    <source>
        <dbReference type="ARBA" id="ARBA00022573"/>
    </source>
</evidence>
<dbReference type="AlphaFoldDB" id="A0A7D6EVC1"/>
<dbReference type="GO" id="GO:0032259">
    <property type="term" value="P:methylation"/>
    <property type="evidence" value="ECO:0007669"/>
    <property type="project" value="UniProtKB-KW"/>
</dbReference>
<keyword evidence="3 5" id="KW-0808">Transferase</keyword>
<evidence type="ECO:0000313" key="7">
    <source>
        <dbReference type="Proteomes" id="UP000261812"/>
    </source>
</evidence>
<dbReference type="Proteomes" id="UP000261812">
    <property type="component" value="Chromosome"/>
</dbReference>
<dbReference type="EMBL" id="CP032152">
    <property type="protein sequence ID" value="QLL29519.1"/>
    <property type="molecule type" value="Genomic_DNA"/>
</dbReference>
<reference evidence="7" key="1">
    <citation type="submission" date="2018-09" db="EMBL/GenBank/DDBJ databases">
        <title>Complete genome sequence of thermophilic cyanobacteria strain Thermosynechococcus elongatus PKUAC-SCTE542.</title>
        <authorList>
            <person name="Liang Y."/>
            <person name="Tang J."/>
            <person name="Daroch M."/>
        </authorList>
    </citation>
    <scope>NUCLEOTIDE SEQUENCE [LARGE SCALE GENOMIC DNA]</scope>
    <source>
        <strain evidence="7">E542</strain>
    </source>
</reference>
<evidence type="ECO:0000256" key="4">
    <source>
        <dbReference type="ARBA" id="ARBA00022691"/>
    </source>
</evidence>
<evidence type="ECO:0000313" key="6">
    <source>
        <dbReference type="EMBL" id="QLL29519.1"/>
    </source>
</evidence>
<dbReference type="InterPro" id="IPR002748">
    <property type="entry name" value="CbiD"/>
</dbReference>